<keyword evidence="3" id="KW-1185">Reference proteome</keyword>
<feature type="compositionally biased region" description="Polar residues" evidence="1">
    <location>
        <begin position="110"/>
        <end position="124"/>
    </location>
</feature>
<protein>
    <submittedName>
        <fullName evidence="2">Uncharacterized protein</fullName>
    </submittedName>
</protein>
<feature type="compositionally biased region" description="Polar residues" evidence="1">
    <location>
        <begin position="66"/>
        <end position="81"/>
    </location>
</feature>
<feature type="region of interest" description="Disordered" evidence="1">
    <location>
        <begin position="52"/>
        <end position="125"/>
    </location>
</feature>
<proteinExistence type="predicted"/>
<comment type="caution">
    <text evidence="2">The sequence shown here is derived from an EMBL/GenBank/DDBJ whole genome shotgun (WGS) entry which is preliminary data.</text>
</comment>
<reference evidence="2" key="1">
    <citation type="submission" date="2021-06" db="EMBL/GenBank/DDBJ databases">
        <authorList>
            <person name="Hodson N. C."/>
            <person name="Mongue J. A."/>
            <person name="Jaron S. K."/>
        </authorList>
    </citation>
    <scope>NUCLEOTIDE SEQUENCE</scope>
</reference>
<feature type="compositionally biased region" description="Polar residues" evidence="1">
    <location>
        <begin position="179"/>
        <end position="199"/>
    </location>
</feature>
<feature type="region of interest" description="Disordered" evidence="1">
    <location>
        <begin position="143"/>
        <end position="210"/>
    </location>
</feature>
<dbReference type="EMBL" id="CAJVCH010571764">
    <property type="protein sequence ID" value="CAG7838466.1"/>
    <property type="molecule type" value="Genomic_DNA"/>
</dbReference>
<dbReference type="Proteomes" id="UP000708208">
    <property type="component" value="Unassembled WGS sequence"/>
</dbReference>
<accession>A0A8J2LV21</accession>
<sequence>MINSALRLILVEIKIRDKEASEFQFRNKALHTRPIEPTTFVKMESVPLTPPVLQGTNASVKEKAKTNPTMTSSLADATTASRMGPGGETLKQQPGSPCSNNDTEKDASFRTPSESNSELNTESDVSFVMCESTEELSTSLKKCKIDDKSPSDSAPATNSSPADNKTVQKGAKCPETIVLPSSQETAEVTTELSKSSDTATIHAGRNYKRK</sequence>
<name>A0A8J2LV21_9HEXA</name>
<evidence type="ECO:0000313" key="2">
    <source>
        <dbReference type="EMBL" id="CAG7838466.1"/>
    </source>
</evidence>
<feature type="compositionally biased region" description="Polar residues" evidence="1">
    <location>
        <begin position="151"/>
        <end position="167"/>
    </location>
</feature>
<feature type="compositionally biased region" description="Polar residues" evidence="1">
    <location>
        <begin position="90"/>
        <end position="101"/>
    </location>
</feature>
<evidence type="ECO:0000313" key="3">
    <source>
        <dbReference type="Proteomes" id="UP000708208"/>
    </source>
</evidence>
<dbReference type="AlphaFoldDB" id="A0A8J2LV21"/>
<organism evidence="2 3">
    <name type="scientific">Allacma fusca</name>
    <dbReference type="NCBI Taxonomy" id="39272"/>
    <lineage>
        <taxon>Eukaryota</taxon>
        <taxon>Metazoa</taxon>
        <taxon>Ecdysozoa</taxon>
        <taxon>Arthropoda</taxon>
        <taxon>Hexapoda</taxon>
        <taxon>Collembola</taxon>
        <taxon>Symphypleona</taxon>
        <taxon>Sminthuridae</taxon>
        <taxon>Allacma</taxon>
    </lineage>
</organism>
<evidence type="ECO:0000256" key="1">
    <source>
        <dbReference type="SAM" id="MobiDB-lite"/>
    </source>
</evidence>
<gene>
    <name evidence="2" type="ORF">AFUS01_LOCUS47436</name>
</gene>